<dbReference type="CDD" id="cd00448">
    <property type="entry name" value="YjgF_YER057c_UK114_family"/>
    <property type="match status" value="1"/>
</dbReference>
<dbReference type="InterPro" id="IPR035959">
    <property type="entry name" value="RutC-like_sf"/>
</dbReference>
<gene>
    <name evidence="3" type="ORF">G3V02_000299</name>
</gene>
<comment type="subunit">
    <text evidence="2">Homotrimer.</text>
</comment>
<reference evidence="3" key="1">
    <citation type="journal article" date="2018" name="Genome Biol.">
        <title>SKESA: strategic k-mer extension for scrupulous assemblies.</title>
        <authorList>
            <person name="Souvorov A."/>
            <person name="Agarwala R."/>
            <person name="Lipman D.J."/>
        </authorList>
    </citation>
    <scope>NUCLEOTIDE SEQUENCE</scope>
    <source>
        <strain evidence="3">BCW_2640</strain>
    </source>
</reference>
<accession>A0A5I2X454</accession>
<dbReference type="GO" id="GO:0019239">
    <property type="term" value="F:deaminase activity"/>
    <property type="evidence" value="ECO:0007669"/>
    <property type="project" value="TreeGrafter"/>
</dbReference>
<dbReference type="InterPro" id="IPR006175">
    <property type="entry name" value="YjgF/YER057c/UK114"/>
</dbReference>
<organism evidence="3">
    <name type="scientific">Salmonella enterica subsp. enterica serovar Ank</name>
    <dbReference type="NCBI Taxonomy" id="1173578"/>
    <lineage>
        <taxon>Bacteria</taxon>
        <taxon>Pseudomonadati</taxon>
        <taxon>Pseudomonadota</taxon>
        <taxon>Gammaproteobacteria</taxon>
        <taxon>Enterobacterales</taxon>
        <taxon>Enterobacteriaceae</taxon>
        <taxon>Salmonella</taxon>
    </lineage>
</organism>
<evidence type="ECO:0000256" key="2">
    <source>
        <dbReference type="ARBA" id="ARBA00011233"/>
    </source>
</evidence>
<dbReference type="SUPFAM" id="SSF55298">
    <property type="entry name" value="YjgF-like"/>
    <property type="match status" value="1"/>
</dbReference>
<dbReference type="PANTHER" id="PTHR11803:SF39">
    <property type="entry name" value="2-IMINOBUTANOATE_2-IMINOPROPANOATE DEAMINASE"/>
    <property type="match status" value="1"/>
</dbReference>
<reference evidence="3" key="2">
    <citation type="submission" date="2018-07" db="EMBL/GenBank/DDBJ databases">
        <authorList>
            <consortium name="NCBI Pathogen Detection Project"/>
        </authorList>
    </citation>
    <scope>NUCLEOTIDE SEQUENCE</scope>
    <source>
        <strain evidence="3">BCW_2640</strain>
    </source>
</reference>
<dbReference type="GO" id="GO:0005829">
    <property type="term" value="C:cytosol"/>
    <property type="evidence" value="ECO:0007669"/>
    <property type="project" value="TreeGrafter"/>
</dbReference>
<evidence type="ECO:0000256" key="1">
    <source>
        <dbReference type="ARBA" id="ARBA00010552"/>
    </source>
</evidence>
<comment type="similarity">
    <text evidence="1">Belongs to the RutC family.</text>
</comment>
<dbReference type="InterPro" id="IPR006056">
    <property type="entry name" value="RidA"/>
</dbReference>
<dbReference type="FunFam" id="3.30.1330.40:FF:000001">
    <property type="entry name" value="L-PSP family endoribonuclease"/>
    <property type="match status" value="1"/>
</dbReference>
<dbReference type="Pfam" id="PF01042">
    <property type="entry name" value="Ribonuc_L-PSP"/>
    <property type="match status" value="1"/>
</dbReference>
<comment type="caution">
    <text evidence="3">The sequence shown here is derived from an EMBL/GenBank/DDBJ whole genome shotgun (WGS) entry which is preliminary data.</text>
</comment>
<dbReference type="PANTHER" id="PTHR11803">
    <property type="entry name" value="2-IMINOBUTANOATE/2-IMINOPROPANOATE DEAMINASE RIDA"/>
    <property type="match status" value="1"/>
</dbReference>
<protein>
    <submittedName>
        <fullName evidence="3">RidA family protein</fullName>
    </submittedName>
</protein>
<sequence>MIISTQHAPAAIGPYSQAINTGGLLFVSGCCPFKPTDGSVNGINIEEQTKQAMDNLKSIIESAGLDMDCVVKTTCFISDLNDFQSFNSVYSSYFSTGKFPARSCVEVARLPKDVLIEVEAIAVVKQ</sequence>
<evidence type="ECO:0000313" key="3">
    <source>
        <dbReference type="EMBL" id="HAE1791665.1"/>
    </source>
</evidence>
<dbReference type="Gene3D" id="3.30.1330.40">
    <property type="entry name" value="RutC-like"/>
    <property type="match status" value="1"/>
</dbReference>
<name>A0A5I2X454_SALET</name>
<dbReference type="AlphaFoldDB" id="A0A5I2X454"/>
<dbReference type="EMBL" id="DAARBX010000001">
    <property type="protein sequence ID" value="HAE1791665.1"/>
    <property type="molecule type" value="Genomic_DNA"/>
</dbReference>
<proteinExistence type="inferred from homology"/>
<dbReference type="NCBIfam" id="TIGR00004">
    <property type="entry name" value="Rid family detoxifying hydrolase"/>
    <property type="match status" value="1"/>
</dbReference>